<comment type="caution">
    <text evidence="2">The sequence shown here is derived from an EMBL/GenBank/DDBJ whole genome shotgun (WGS) entry which is preliminary data.</text>
</comment>
<organism evidence="2 3">
    <name type="scientific">Eragrostis curvula</name>
    <name type="common">weeping love grass</name>
    <dbReference type="NCBI Taxonomy" id="38414"/>
    <lineage>
        <taxon>Eukaryota</taxon>
        <taxon>Viridiplantae</taxon>
        <taxon>Streptophyta</taxon>
        <taxon>Embryophyta</taxon>
        <taxon>Tracheophyta</taxon>
        <taxon>Spermatophyta</taxon>
        <taxon>Magnoliopsida</taxon>
        <taxon>Liliopsida</taxon>
        <taxon>Poales</taxon>
        <taxon>Poaceae</taxon>
        <taxon>PACMAD clade</taxon>
        <taxon>Chloridoideae</taxon>
        <taxon>Eragrostideae</taxon>
        <taxon>Eragrostidinae</taxon>
        <taxon>Eragrostis</taxon>
    </lineage>
</organism>
<feature type="compositionally biased region" description="Pro residues" evidence="1">
    <location>
        <begin position="589"/>
        <end position="599"/>
    </location>
</feature>
<feature type="compositionally biased region" description="Low complexity" evidence="1">
    <location>
        <begin position="500"/>
        <end position="542"/>
    </location>
</feature>
<dbReference type="Gramene" id="TVU17796">
    <property type="protein sequence ID" value="TVU17796"/>
    <property type="gene ID" value="EJB05_33853"/>
</dbReference>
<dbReference type="OrthoDB" id="10518867at2759"/>
<feature type="compositionally biased region" description="Basic residues" evidence="1">
    <location>
        <begin position="411"/>
        <end position="426"/>
    </location>
</feature>
<dbReference type="EMBL" id="RWGY01000029">
    <property type="protein sequence ID" value="TVU17796.1"/>
    <property type="molecule type" value="Genomic_DNA"/>
</dbReference>
<accession>A0A5J9U2E9</accession>
<gene>
    <name evidence="2" type="ORF">EJB05_33853</name>
</gene>
<dbReference type="AlphaFoldDB" id="A0A5J9U2E9"/>
<dbReference type="Pfam" id="PF08224">
    <property type="entry name" value="DUF1719"/>
    <property type="match status" value="1"/>
</dbReference>
<reference evidence="2 3" key="1">
    <citation type="journal article" date="2019" name="Sci. Rep.">
        <title>A high-quality genome of Eragrostis curvula grass provides insights into Poaceae evolution and supports new strategies to enhance forage quality.</title>
        <authorList>
            <person name="Carballo J."/>
            <person name="Santos B.A.C.M."/>
            <person name="Zappacosta D."/>
            <person name="Garbus I."/>
            <person name="Selva J.P."/>
            <person name="Gallo C.A."/>
            <person name="Diaz A."/>
            <person name="Albertini E."/>
            <person name="Caccamo M."/>
            <person name="Echenique V."/>
        </authorList>
    </citation>
    <scope>NUCLEOTIDE SEQUENCE [LARGE SCALE GENOMIC DNA]</scope>
    <source>
        <strain evidence="3">cv. Victoria</strain>
        <tissue evidence="2">Leaf</tissue>
    </source>
</reference>
<dbReference type="InterPro" id="IPR013181">
    <property type="entry name" value="DUF1719"/>
</dbReference>
<dbReference type="PANTHER" id="PTHR33377">
    <property type="entry name" value="OS10G0134700 PROTEIN-RELATED"/>
    <property type="match status" value="1"/>
</dbReference>
<evidence type="ECO:0000256" key="1">
    <source>
        <dbReference type="SAM" id="MobiDB-lite"/>
    </source>
</evidence>
<dbReference type="PANTHER" id="PTHR33377:SF99">
    <property type="entry name" value="OSJNBB0004G23.8-LIKE PROTEIN"/>
    <property type="match status" value="1"/>
</dbReference>
<feature type="region of interest" description="Disordered" evidence="1">
    <location>
        <begin position="384"/>
        <end position="599"/>
    </location>
</feature>
<feature type="compositionally biased region" description="Basic residues" evidence="1">
    <location>
        <begin position="436"/>
        <end position="448"/>
    </location>
</feature>
<protein>
    <submittedName>
        <fullName evidence="2">Uncharacterized protein</fullName>
    </submittedName>
</protein>
<feature type="compositionally biased region" description="Pro residues" evidence="1">
    <location>
        <begin position="483"/>
        <end position="498"/>
    </location>
</feature>
<sequence length="599" mass="65551">IVSSAVAHQAVNQALSSIKERYDEKSDANVKEHIERMEMAHIKLEAALEKSHKWNTTSVPLLRWRSKLKRAAQECNDMLRSCKQRLQEMEAVEDENRMNPPFDEYSNGLLRVLRYMELGGTPRLYMFFDPLVRHLLEGKGTTYGIIRGSQQLTFLLLPFYLPEHGIEVRMKLLLEDGLAPQNNFIFALYIRLSESTDIVGVTLRCLQLFAPYLRSTAETMKIKLTQLPTQDFNWAHPYSMSSHRKLLNHWNNLHTIFSQWTRPNPLCCQQHSHHYAQSYAGSSTRSSSESLTCDTYLEPVSQVFLQGHVALSAGHKRRRSVLDDESCPMRDFPNVEVSGLFSPHASYEDLSAADGGSATTTGNPAYAECQMVCQVHSIGNSANYLAPPPSTTPRRPLAARRPPPPAPARRAALHHPAAPRRLHRPPPRAAPPSTTRPRRAAVHHHSAAPRRPPPPRRPPQPGVDPAPPPPPPPLAARVDRPRPPPPPPDPGSRPPPGRVAPDAGDPAPTPDAGGLLHPGAGDASLPPSSPAPAHDSGPASPGLNPGDGAPPPGRRRPRPDLRPPQLPRPSLLHSSCPGPPSSTAAAAPALPPPQAAPRP</sequence>
<proteinExistence type="predicted"/>
<keyword evidence="3" id="KW-1185">Reference proteome</keyword>
<evidence type="ECO:0000313" key="3">
    <source>
        <dbReference type="Proteomes" id="UP000324897"/>
    </source>
</evidence>
<evidence type="ECO:0000313" key="2">
    <source>
        <dbReference type="EMBL" id="TVU17796.1"/>
    </source>
</evidence>
<name>A0A5J9U2E9_9POAL</name>
<feature type="non-terminal residue" evidence="2">
    <location>
        <position position="1"/>
    </location>
</feature>
<feature type="compositionally biased region" description="Pro residues" evidence="1">
    <location>
        <begin position="450"/>
        <end position="474"/>
    </location>
</feature>
<dbReference type="Proteomes" id="UP000324897">
    <property type="component" value="Chromosome 7"/>
</dbReference>
<dbReference type="SMART" id="SM01157">
    <property type="entry name" value="DUF1719"/>
    <property type="match status" value="1"/>
</dbReference>